<feature type="transmembrane region" description="Helical" evidence="2">
    <location>
        <begin position="297"/>
        <end position="324"/>
    </location>
</feature>
<reference evidence="3 4" key="1">
    <citation type="journal article" date="2022" name="Nat. Genet.">
        <title>Improved pea reference genome and pan-genome highlight genomic features and evolutionary characteristics.</title>
        <authorList>
            <person name="Yang T."/>
            <person name="Liu R."/>
            <person name="Luo Y."/>
            <person name="Hu S."/>
            <person name="Wang D."/>
            <person name="Wang C."/>
            <person name="Pandey M.K."/>
            <person name="Ge S."/>
            <person name="Xu Q."/>
            <person name="Li N."/>
            <person name="Li G."/>
            <person name="Huang Y."/>
            <person name="Saxena R.K."/>
            <person name="Ji Y."/>
            <person name="Li M."/>
            <person name="Yan X."/>
            <person name="He Y."/>
            <person name="Liu Y."/>
            <person name="Wang X."/>
            <person name="Xiang C."/>
            <person name="Varshney R.K."/>
            <person name="Ding H."/>
            <person name="Gao S."/>
            <person name="Zong X."/>
        </authorList>
    </citation>
    <scope>NUCLEOTIDE SEQUENCE [LARGE SCALE GENOMIC DNA]</scope>
    <source>
        <strain evidence="3 4">cv. Zhongwan 6</strain>
    </source>
</reference>
<keyword evidence="2" id="KW-0812">Transmembrane</keyword>
<dbReference type="Proteomes" id="UP001058974">
    <property type="component" value="Chromosome 5"/>
</dbReference>
<organism evidence="3 4">
    <name type="scientific">Pisum sativum</name>
    <name type="common">Garden pea</name>
    <name type="synonym">Lathyrus oleraceus</name>
    <dbReference type="NCBI Taxonomy" id="3888"/>
    <lineage>
        <taxon>Eukaryota</taxon>
        <taxon>Viridiplantae</taxon>
        <taxon>Streptophyta</taxon>
        <taxon>Embryophyta</taxon>
        <taxon>Tracheophyta</taxon>
        <taxon>Spermatophyta</taxon>
        <taxon>Magnoliopsida</taxon>
        <taxon>eudicotyledons</taxon>
        <taxon>Gunneridae</taxon>
        <taxon>Pentapetalae</taxon>
        <taxon>rosids</taxon>
        <taxon>fabids</taxon>
        <taxon>Fabales</taxon>
        <taxon>Fabaceae</taxon>
        <taxon>Papilionoideae</taxon>
        <taxon>50 kb inversion clade</taxon>
        <taxon>NPAAA clade</taxon>
        <taxon>Hologalegina</taxon>
        <taxon>IRL clade</taxon>
        <taxon>Fabeae</taxon>
        <taxon>Lathyrus</taxon>
    </lineage>
</organism>
<evidence type="ECO:0000313" key="4">
    <source>
        <dbReference type="Proteomes" id="UP001058974"/>
    </source>
</evidence>
<feature type="non-terminal residue" evidence="3">
    <location>
        <position position="1"/>
    </location>
</feature>
<feature type="compositionally biased region" description="Basic residues" evidence="1">
    <location>
        <begin position="182"/>
        <end position="192"/>
    </location>
</feature>
<feature type="region of interest" description="Disordered" evidence="1">
    <location>
        <begin position="182"/>
        <end position="202"/>
    </location>
</feature>
<dbReference type="AlphaFoldDB" id="A0A9D5AKD3"/>
<dbReference type="Gramene" id="Psat05G0694400-T1">
    <property type="protein sequence ID" value="KAI5412073.1"/>
    <property type="gene ID" value="KIW84_056944"/>
</dbReference>
<dbReference type="EMBL" id="JAMSHJ010000005">
    <property type="protein sequence ID" value="KAI5412073.1"/>
    <property type="molecule type" value="Genomic_DNA"/>
</dbReference>
<accession>A0A9D5AKD3</accession>
<feature type="region of interest" description="Disordered" evidence="1">
    <location>
        <begin position="218"/>
        <end position="252"/>
    </location>
</feature>
<gene>
    <name evidence="3" type="ORF">KIW84_056944</name>
</gene>
<sequence length="358" mass="41036">GGSISKQQFYYKHHRTARHNQHTKSLSLKPNQTKKKKLLWFHVRDFASFSKKLILQNPISLILIIPSENKIKKILFFVDSCYNMDSMQINKGKYKTSLFRCFKAVVDEGDDFKPLRRRYRNATAVTDPVLAYLVAADVDGVVLISTTAAIEECESHRRKGGRDTWHSVKMALNETSLMRRIQSRRKTRKNHVSRSNINPTSYALKTPQKENLKIINKHKPTGRTTSNTSSNIVNSSTIFPSSPSNSSTTSSNIDYVSNTPSHEINIIPKSALNGTNGVSKKNDIVEDKRKRNIALSILWIFSLLVLILWGKFFAILCTSIWLYIVPSRQRRECKEEGSLYTENDFDSLHQENYYGRDT</sequence>
<feature type="compositionally biased region" description="Low complexity" evidence="1">
    <location>
        <begin position="224"/>
        <end position="252"/>
    </location>
</feature>
<dbReference type="PANTHER" id="PTHR34379">
    <property type="entry name" value="OS07G0553800 PROTEIN"/>
    <property type="match status" value="1"/>
</dbReference>
<dbReference type="PANTHER" id="PTHR34379:SF6">
    <property type="entry name" value="PROTEIN 3F"/>
    <property type="match status" value="1"/>
</dbReference>
<evidence type="ECO:0000256" key="1">
    <source>
        <dbReference type="SAM" id="MobiDB-lite"/>
    </source>
</evidence>
<comment type="caution">
    <text evidence="3">The sequence shown here is derived from an EMBL/GenBank/DDBJ whole genome shotgun (WGS) entry which is preliminary data.</text>
</comment>
<evidence type="ECO:0000256" key="2">
    <source>
        <dbReference type="SAM" id="Phobius"/>
    </source>
</evidence>
<keyword evidence="2" id="KW-1133">Transmembrane helix</keyword>
<proteinExistence type="predicted"/>
<evidence type="ECO:0000313" key="3">
    <source>
        <dbReference type="EMBL" id="KAI5412073.1"/>
    </source>
</evidence>
<feature type="compositionally biased region" description="Polar residues" evidence="1">
    <location>
        <begin position="193"/>
        <end position="202"/>
    </location>
</feature>
<keyword evidence="2" id="KW-0472">Membrane</keyword>
<dbReference type="InterPro" id="IPR040411">
    <property type="entry name" value="At5g23160-like"/>
</dbReference>
<protein>
    <submittedName>
        <fullName evidence="3">Uncharacterized protein</fullName>
    </submittedName>
</protein>
<keyword evidence="4" id="KW-1185">Reference proteome</keyword>
<name>A0A9D5AKD3_PEA</name>